<accession>A0ABW5CDZ6</accession>
<dbReference type="CDD" id="cd07984">
    <property type="entry name" value="LPLAT_LABLAT-like"/>
    <property type="match status" value="1"/>
</dbReference>
<comment type="caution">
    <text evidence="7">The sequence shown here is derived from an EMBL/GenBank/DDBJ whole genome shotgun (WGS) entry which is preliminary data.</text>
</comment>
<evidence type="ECO:0000313" key="7">
    <source>
        <dbReference type="EMBL" id="MFD2234456.1"/>
    </source>
</evidence>
<keyword evidence="6 7" id="KW-0012">Acyltransferase</keyword>
<organism evidence="7 8">
    <name type="scientific">Phaeospirillum tilakii</name>
    <dbReference type="NCBI Taxonomy" id="741673"/>
    <lineage>
        <taxon>Bacteria</taxon>
        <taxon>Pseudomonadati</taxon>
        <taxon>Pseudomonadota</taxon>
        <taxon>Alphaproteobacteria</taxon>
        <taxon>Rhodospirillales</taxon>
        <taxon>Rhodospirillaceae</taxon>
        <taxon>Phaeospirillum</taxon>
    </lineage>
</organism>
<dbReference type="PANTHER" id="PTHR30606">
    <property type="entry name" value="LIPID A BIOSYNTHESIS LAUROYL ACYLTRANSFERASE"/>
    <property type="match status" value="1"/>
</dbReference>
<protein>
    <submittedName>
        <fullName evidence="7">Lysophospholipid acyltransferase family protein</fullName>
    </submittedName>
</protein>
<dbReference type="EMBL" id="JBHUIY010000022">
    <property type="protein sequence ID" value="MFD2234456.1"/>
    <property type="molecule type" value="Genomic_DNA"/>
</dbReference>
<dbReference type="InterPro" id="IPR004960">
    <property type="entry name" value="LipA_acyltrans"/>
</dbReference>
<keyword evidence="3" id="KW-0997">Cell inner membrane</keyword>
<dbReference type="Pfam" id="PF03279">
    <property type="entry name" value="Lip_A_acyltrans"/>
    <property type="match status" value="1"/>
</dbReference>
<gene>
    <name evidence="7" type="ORF">ACFSNB_11625</name>
</gene>
<evidence type="ECO:0000256" key="3">
    <source>
        <dbReference type="ARBA" id="ARBA00022519"/>
    </source>
</evidence>
<keyword evidence="5" id="KW-0472">Membrane</keyword>
<evidence type="ECO:0000256" key="5">
    <source>
        <dbReference type="ARBA" id="ARBA00023136"/>
    </source>
</evidence>
<dbReference type="Proteomes" id="UP001597296">
    <property type="component" value="Unassembled WGS sequence"/>
</dbReference>
<evidence type="ECO:0000313" key="8">
    <source>
        <dbReference type="Proteomes" id="UP001597296"/>
    </source>
</evidence>
<keyword evidence="4" id="KW-0808">Transferase</keyword>
<proteinExistence type="predicted"/>
<dbReference type="GO" id="GO:0016746">
    <property type="term" value="F:acyltransferase activity"/>
    <property type="evidence" value="ECO:0007669"/>
    <property type="project" value="UniProtKB-KW"/>
</dbReference>
<sequence length="286" mass="31476">MTAKRLRHAAEAGAALLVWGLFRLLPLDAASAFGGWLGRAVGPRLGVSRIARRNLARTLPERDEAARERILIGMWDNLGRVAGEFPHLRQIAAERVELVGGEWIDLLRDDDRAGIFISGHLGNWELNGAVALHRGLPLHLIYRAANNPWIERLYRAGRQGASGAQIQKGPEGARAALKVLKSGGHLGLLVDQKMNDGVPVPFFGRDAMTAPAVAQFATRFGCPLVPARTERLGGAHFRVTVLPPLEMPPPGPDASHALLVRINTLLEDWIRAAPEQWLWLHRRWPD</sequence>
<keyword evidence="8" id="KW-1185">Reference proteome</keyword>
<evidence type="ECO:0000256" key="2">
    <source>
        <dbReference type="ARBA" id="ARBA00022475"/>
    </source>
</evidence>
<name>A0ABW5CDZ6_9PROT</name>
<comment type="subcellular location">
    <subcellularLocation>
        <location evidence="1">Cell inner membrane</location>
    </subcellularLocation>
</comment>
<dbReference type="RefSeq" id="WP_377316687.1">
    <property type="nucleotide sequence ID" value="NZ_JBHUIY010000022.1"/>
</dbReference>
<evidence type="ECO:0000256" key="1">
    <source>
        <dbReference type="ARBA" id="ARBA00004533"/>
    </source>
</evidence>
<keyword evidence="2" id="KW-1003">Cell membrane</keyword>
<reference evidence="8" key="1">
    <citation type="journal article" date="2019" name="Int. J. Syst. Evol. Microbiol.">
        <title>The Global Catalogue of Microorganisms (GCM) 10K type strain sequencing project: providing services to taxonomists for standard genome sequencing and annotation.</title>
        <authorList>
            <consortium name="The Broad Institute Genomics Platform"/>
            <consortium name="The Broad Institute Genome Sequencing Center for Infectious Disease"/>
            <person name="Wu L."/>
            <person name="Ma J."/>
        </authorList>
    </citation>
    <scope>NUCLEOTIDE SEQUENCE [LARGE SCALE GENOMIC DNA]</scope>
    <source>
        <strain evidence="8">KCTC 15012</strain>
    </source>
</reference>
<evidence type="ECO:0000256" key="4">
    <source>
        <dbReference type="ARBA" id="ARBA00022679"/>
    </source>
</evidence>
<evidence type="ECO:0000256" key="6">
    <source>
        <dbReference type="ARBA" id="ARBA00023315"/>
    </source>
</evidence>
<dbReference type="PANTHER" id="PTHR30606:SF9">
    <property type="entry name" value="LIPID A BIOSYNTHESIS LAUROYLTRANSFERASE"/>
    <property type="match status" value="1"/>
</dbReference>